<gene>
    <name evidence="1" type="ordered locus">ambt_05330</name>
</gene>
<dbReference type="HOGENOM" id="CLU_192744_1_0_6"/>
<evidence type="ECO:0000313" key="1">
    <source>
        <dbReference type="EMBL" id="AEF02614.1"/>
    </source>
</evidence>
<sequence>MNYLINLITTKKLAELTGYSVGALRKKIHDGIFRQGVHFVKSPDGRIHWNIQEYEKWVRHGQRG</sequence>
<keyword evidence="2" id="KW-1185">Reference proteome</keyword>
<dbReference type="KEGG" id="alt:ambt_05330"/>
<dbReference type="Proteomes" id="UP000000683">
    <property type="component" value="Chromosome"/>
</dbReference>
<dbReference type="AlphaFoldDB" id="F5Z432"/>
<evidence type="ECO:0000313" key="2">
    <source>
        <dbReference type="Proteomes" id="UP000000683"/>
    </source>
</evidence>
<proteinExistence type="predicted"/>
<reference evidence="1 2" key="1">
    <citation type="journal article" date="2011" name="J. Bacteriol.">
        <title>Complete genome sequence of the polycyclic aromatic hydrocarbon-degrading bacterium Alteromonas sp. strain SN2.</title>
        <authorList>
            <person name="Jin H.M."/>
            <person name="Jeong H."/>
            <person name="Moon E.J."/>
            <person name="Math R.K."/>
            <person name="Lee K."/>
            <person name="Kim H.J."/>
            <person name="Jeon C.O."/>
            <person name="Oh T.K."/>
            <person name="Kim J.F."/>
        </authorList>
    </citation>
    <scope>NUCLEOTIDE SEQUENCE [LARGE SCALE GENOMIC DNA]</scope>
    <source>
        <strain evidence="2">JCM 17741 / KACC 18427 / KCTC 11700BP / SN2</strain>
    </source>
</reference>
<name>F5Z432_ALTNA</name>
<protein>
    <submittedName>
        <fullName evidence="1">Phage excisionase</fullName>
    </submittedName>
</protein>
<dbReference type="EMBL" id="CP002339">
    <property type="protein sequence ID" value="AEF02614.1"/>
    <property type="molecule type" value="Genomic_DNA"/>
</dbReference>
<organism evidence="1 2">
    <name type="scientific">Alteromonas naphthalenivorans</name>
    <dbReference type="NCBI Taxonomy" id="715451"/>
    <lineage>
        <taxon>Bacteria</taxon>
        <taxon>Pseudomonadati</taxon>
        <taxon>Pseudomonadota</taxon>
        <taxon>Gammaproteobacteria</taxon>
        <taxon>Alteromonadales</taxon>
        <taxon>Alteromonadaceae</taxon>
        <taxon>Alteromonas/Salinimonas group</taxon>
        <taxon>Alteromonas</taxon>
    </lineage>
</organism>
<accession>F5Z432</accession>